<dbReference type="OrthoDB" id="10006118at2"/>
<reference evidence="1 2" key="1">
    <citation type="submission" date="2019-11" db="EMBL/GenBank/DDBJ databases">
        <title>Draft Genome Sequence of Plant Growth-Promoting Rhizosphere-Associated Bacteria.</title>
        <authorList>
            <person name="Vasilyev I.Y."/>
            <person name="Radchenko V."/>
            <person name="Ilnitskaya E.V."/>
        </authorList>
    </citation>
    <scope>NUCLEOTIDE SEQUENCE [LARGE SCALE GENOMIC DNA]</scope>
    <source>
        <strain evidence="1 2">VRA_9sq_n</strain>
    </source>
</reference>
<gene>
    <name evidence="1" type="ORF">GKC41_00525</name>
</gene>
<organism evidence="1 2">
    <name type="scientific">Bifidobacterium asteroides</name>
    <dbReference type="NCBI Taxonomy" id="1684"/>
    <lineage>
        <taxon>Bacteria</taxon>
        <taxon>Bacillati</taxon>
        <taxon>Actinomycetota</taxon>
        <taxon>Actinomycetes</taxon>
        <taxon>Bifidobacteriales</taxon>
        <taxon>Bifidobacteriaceae</taxon>
        <taxon>Bifidobacterium</taxon>
    </lineage>
</organism>
<dbReference type="EMBL" id="WKKW01000001">
    <property type="protein sequence ID" value="MSD90160.1"/>
    <property type="molecule type" value="Genomic_DNA"/>
</dbReference>
<comment type="caution">
    <text evidence="1">The sequence shown here is derived from an EMBL/GenBank/DDBJ whole genome shotgun (WGS) entry which is preliminary data.</text>
</comment>
<protein>
    <submittedName>
        <fullName evidence="1">Uncharacterized protein</fullName>
    </submittedName>
</protein>
<accession>A0A6N7TWD0</accession>
<evidence type="ECO:0000313" key="2">
    <source>
        <dbReference type="Proteomes" id="UP000436357"/>
    </source>
</evidence>
<name>A0A6N7TWD0_9BIFI</name>
<dbReference type="Proteomes" id="UP000436357">
    <property type="component" value="Unassembled WGS sequence"/>
</dbReference>
<dbReference type="RefSeq" id="WP_154312468.1">
    <property type="nucleotide sequence ID" value="NZ_WKKW01000001.1"/>
</dbReference>
<dbReference type="AlphaFoldDB" id="A0A6N7TWD0"/>
<proteinExistence type="predicted"/>
<sequence>MNNTYMGHDPTTLAEARRMLLDASEDISKAAQIEKRRDDLIVQAFDLGATYLDVMVCTGLSRPTVYRIRRRAEQENPSREAGWDFTIPGHYSKTDVPQPILEDTLQDGLVGLLDDVTDDDSQLGKDFSSPDLTDEQKAIRDAIHDLAARAAVSKTDIVASTALGITLTRHKHELALDKANKKFRAYMEQLHLMDKTFNGIPVNPSFLRFFCPTGKLVKHGISYRPGVSEAVGILVYNPDTRQYLGYFPDRKPAGTNLWLLTCTNGAEYDTTGQEHPAPAPVHSEYGTCTVIGPAKEQ</sequence>
<evidence type="ECO:0000313" key="1">
    <source>
        <dbReference type="EMBL" id="MSD90160.1"/>
    </source>
</evidence>